<keyword evidence="1" id="KW-0472">Membrane</keyword>
<dbReference type="AlphaFoldDB" id="A0A835SB25"/>
<name>A0A835SB25_VANPL</name>
<keyword evidence="2" id="KW-0732">Signal</keyword>
<comment type="caution">
    <text evidence="3">The sequence shown here is derived from an EMBL/GenBank/DDBJ whole genome shotgun (WGS) entry which is preliminary data.</text>
</comment>
<keyword evidence="1" id="KW-1133">Transmembrane helix</keyword>
<feature type="signal peptide" evidence="2">
    <location>
        <begin position="1"/>
        <end position="24"/>
    </location>
</feature>
<dbReference type="PANTHER" id="PTHR36336">
    <property type="entry name" value="OS09G0560400 PROTEIN"/>
    <property type="match status" value="1"/>
</dbReference>
<evidence type="ECO:0000313" key="3">
    <source>
        <dbReference type="EMBL" id="KAG0503700.1"/>
    </source>
</evidence>
<dbReference type="PANTHER" id="PTHR36336:SF1">
    <property type="entry name" value="OS09G0560400 PROTEIN"/>
    <property type="match status" value="1"/>
</dbReference>
<evidence type="ECO:0000313" key="4">
    <source>
        <dbReference type="Proteomes" id="UP000639772"/>
    </source>
</evidence>
<accession>A0A835SB25</accession>
<feature type="chain" id="PRO_5032709235" evidence="2">
    <location>
        <begin position="25"/>
        <end position="176"/>
    </location>
</feature>
<dbReference type="Proteomes" id="UP000639772">
    <property type="component" value="Chromosome 1"/>
</dbReference>
<keyword evidence="1" id="KW-0812">Transmembrane</keyword>
<feature type="transmembrane region" description="Helical" evidence="1">
    <location>
        <begin position="131"/>
        <end position="153"/>
    </location>
</feature>
<sequence length="176" mass="19642">MVYPGGLGSFWILILLLSVVITSAAERASDSTSGARGRLLLGFRETSGNVSFQCSPSGPCIPCQYSEKNDEKYHCSETGYRLPLQCIEVQESSEEEHKDKKQRKLLFELESGKRNYITYRSCVPADGEEKLSVLGFEVRMLCLLLISGAIVYLRKKRSTVLPAAGVMRIHTNSPRF</sequence>
<dbReference type="EMBL" id="JADCNM010000001">
    <property type="protein sequence ID" value="KAG0503700.1"/>
    <property type="molecule type" value="Genomic_DNA"/>
</dbReference>
<evidence type="ECO:0000256" key="2">
    <source>
        <dbReference type="SAM" id="SignalP"/>
    </source>
</evidence>
<gene>
    <name evidence="3" type="ORF">HPP92_003772</name>
</gene>
<proteinExistence type="predicted"/>
<organism evidence="3 4">
    <name type="scientific">Vanilla planifolia</name>
    <name type="common">Vanilla</name>
    <dbReference type="NCBI Taxonomy" id="51239"/>
    <lineage>
        <taxon>Eukaryota</taxon>
        <taxon>Viridiplantae</taxon>
        <taxon>Streptophyta</taxon>
        <taxon>Embryophyta</taxon>
        <taxon>Tracheophyta</taxon>
        <taxon>Spermatophyta</taxon>
        <taxon>Magnoliopsida</taxon>
        <taxon>Liliopsida</taxon>
        <taxon>Asparagales</taxon>
        <taxon>Orchidaceae</taxon>
        <taxon>Vanilloideae</taxon>
        <taxon>Vanilleae</taxon>
        <taxon>Vanilla</taxon>
    </lineage>
</organism>
<protein>
    <submittedName>
        <fullName evidence="3">Uncharacterized protein</fullName>
    </submittedName>
</protein>
<reference evidence="3 4" key="1">
    <citation type="journal article" date="2020" name="Nat. Food">
        <title>A phased Vanilla planifolia genome enables genetic improvement of flavour and production.</title>
        <authorList>
            <person name="Hasing T."/>
            <person name="Tang H."/>
            <person name="Brym M."/>
            <person name="Khazi F."/>
            <person name="Huang T."/>
            <person name="Chambers A.H."/>
        </authorList>
    </citation>
    <scope>NUCLEOTIDE SEQUENCE [LARGE SCALE GENOMIC DNA]</scope>
    <source>
        <tissue evidence="3">Leaf</tissue>
    </source>
</reference>
<evidence type="ECO:0000256" key="1">
    <source>
        <dbReference type="SAM" id="Phobius"/>
    </source>
</evidence>
<dbReference type="OrthoDB" id="2019675at2759"/>